<sequence length="260" mass="28163">MEFWGVEVKAGQPLKVSPGEGKVIHLSQASIGESRKDESVPVYVKVDEQKLVIGTLSADKHPQMQCCVFFEKDFELSHNWKNGSVFFCGYRCPDLLSGDDSDSGSEEEELPLENGKSEPAKAAASKPEAAANPKVKVNVEEASKDAKAGSDEDSSDDEDFSGSDDEDLSDDSDEKMGDGDSDDEDSSEEDEKAPTRKKENKKRPYEIETKTPFPSEKAKLATPRKSGGKKATAHTATPHPSKQTGKTPKNSALKAKHAGK</sequence>
<evidence type="ECO:0000256" key="9">
    <source>
        <dbReference type="SAM" id="MobiDB-lite"/>
    </source>
</evidence>
<dbReference type="GO" id="GO:0005730">
    <property type="term" value="C:nucleolus"/>
    <property type="evidence" value="ECO:0007669"/>
    <property type="project" value="UniProtKB-SubCell"/>
</dbReference>
<comment type="subcellular location">
    <subcellularLocation>
        <location evidence="1">Nucleus</location>
        <location evidence="1">Nucleolus</location>
    </subcellularLocation>
</comment>
<feature type="compositionally biased region" description="Polar residues" evidence="9">
    <location>
        <begin position="234"/>
        <end position="250"/>
    </location>
</feature>
<feature type="domain" description="Nucleoplasmin-like" evidence="10">
    <location>
        <begin position="3"/>
        <end position="90"/>
    </location>
</feature>
<evidence type="ECO:0000313" key="12">
    <source>
        <dbReference type="Proteomes" id="UP000594263"/>
    </source>
</evidence>
<comment type="similarity">
    <text evidence="2">Belongs to the histone deacetylase HD2 family.</text>
</comment>
<keyword evidence="3" id="KW-0678">Repressor</keyword>
<dbReference type="Gene3D" id="2.60.120.340">
    <property type="entry name" value="Nucleoplasmin core domain"/>
    <property type="match status" value="1"/>
</dbReference>
<evidence type="ECO:0000256" key="5">
    <source>
        <dbReference type="ARBA" id="ARBA00022853"/>
    </source>
</evidence>
<dbReference type="InterPro" id="IPR041232">
    <property type="entry name" value="NPL"/>
</dbReference>
<dbReference type="Proteomes" id="UP000594263">
    <property type="component" value="Unplaced"/>
</dbReference>
<evidence type="ECO:0000256" key="4">
    <source>
        <dbReference type="ARBA" id="ARBA00022801"/>
    </source>
</evidence>
<reference evidence="11" key="1">
    <citation type="submission" date="2021-01" db="UniProtKB">
        <authorList>
            <consortium name="EnsemblPlants"/>
        </authorList>
    </citation>
    <scope>IDENTIFICATION</scope>
</reference>
<evidence type="ECO:0000256" key="7">
    <source>
        <dbReference type="ARBA" id="ARBA00023163"/>
    </source>
</evidence>
<feature type="region of interest" description="Disordered" evidence="9">
    <location>
        <begin position="98"/>
        <end position="260"/>
    </location>
</feature>
<keyword evidence="7" id="KW-0804">Transcription</keyword>
<proteinExistence type="inferred from homology"/>
<keyword evidence="4" id="KW-0378">Hydrolase</keyword>
<keyword evidence="8" id="KW-0539">Nucleus</keyword>
<dbReference type="Pfam" id="PF17800">
    <property type="entry name" value="NPL"/>
    <property type="match status" value="1"/>
</dbReference>
<evidence type="ECO:0000313" key="11">
    <source>
        <dbReference type="EnsemblPlants" id="Kaladp0039s0685.1.v1.1"/>
    </source>
</evidence>
<feature type="compositionally biased region" description="Acidic residues" evidence="9">
    <location>
        <begin position="98"/>
        <end position="111"/>
    </location>
</feature>
<feature type="compositionally biased region" description="Basic and acidic residues" evidence="9">
    <location>
        <begin position="137"/>
        <end position="150"/>
    </location>
</feature>
<evidence type="ECO:0000256" key="8">
    <source>
        <dbReference type="ARBA" id="ARBA00023242"/>
    </source>
</evidence>
<dbReference type="GO" id="GO:0006325">
    <property type="term" value="P:chromatin organization"/>
    <property type="evidence" value="ECO:0007669"/>
    <property type="project" value="UniProtKB-KW"/>
</dbReference>
<dbReference type="FunFam" id="2.60.120.340:FF:000004">
    <property type="entry name" value="Histone deacetylase HDT1"/>
    <property type="match status" value="1"/>
</dbReference>
<protein>
    <recommendedName>
        <fullName evidence="10">Nucleoplasmin-like domain-containing protein</fullName>
    </recommendedName>
</protein>
<feature type="compositionally biased region" description="Basic and acidic residues" evidence="9">
    <location>
        <begin position="192"/>
        <end position="209"/>
    </location>
</feature>
<feature type="compositionally biased region" description="Acidic residues" evidence="9">
    <location>
        <begin position="151"/>
        <end position="191"/>
    </location>
</feature>
<keyword evidence="5" id="KW-0156">Chromatin regulator</keyword>
<dbReference type="EnsemblPlants" id="Kaladp0039s0685.1.v1.1">
    <property type="protein sequence ID" value="Kaladp0039s0685.1.v1.1"/>
    <property type="gene ID" value="Kaladp0039s0685.v1.1"/>
</dbReference>
<dbReference type="GO" id="GO:0016787">
    <property type="term" value="F:hydrolase activity"/>
    <property type="evidence" value="ECO:0007669"/>
    <property type="project" value="UniProtKB-KW"/>
</dbReference>
<evidence type="ECO:0000256" key="2">
    <source>
        <dbReference type="ARBA" id="ARBA00006673"/>
    </source>
</evidence>
<organism evidence="11 12">
    <name type="scientific">Kalanchoe fedtschenkoi</name>
    <name type="common">Lavender scallops</name>
    <name type="synonym">South American air plant</name>
    <dbReference type="NCBI Taxonomy" id="63787"/>
    <lineage>
        <taxon>Eukaryota</taxon>
        <taxon>Viridiplantae</taxon>
        <taxon>Streptophyta</taxon>
        <taxon>Embryophyta</taxon>
        <taxon>Tracheophyta</taxon>
        <taxon>Spermatophyta</taxon>
        <taxon>Magnoliopsida</taxon>
        <taxon>eudicotyledons</taxon>
        <taxon>Gunneridae</taxon>
        <taxon>Pentapetalae</taxon>
        <taxon>Saxifragales</taxon>
        <taxon>Crassulaceae</taxon>
        <taxon>Kalanchoe</taxon>
    </lineage>
</organism>
<name>A0A7N0TMB9_KALFE</name>
<evidence type="ECO:0000256" key="1">
    <source>
        <dbReference type="ARBA" id="ARBA00004604"/>
    </source>
</evidence>
<dbReference type="AlphaFoldDB" id="A0A7N0TMB9"/>
<dbReference type="Gramene" id="Kaladp0039s0685.1.v1.1">
    <property type="protein sequence ID" value="Kaladp0039s0685.1.v1.1"/>
    <property type="gene ID" value="Kaladp0039s0685.v1.1"/>
</dbReference>
<accession>A0A7N0TMB9</accession>
<feature type="compositionally biased region" description="Low complexity" evidence="9">
    <location>
        <begin position="120"/>
        <end position="131"/>
    </location>
</feature>
<dbReference type="OMA" id="GCKSCTR"/>
<evidence type="ECO:0000256" key="6">
    <source>
        <dbReference type="ARBA" id="ARBA00023015"/>
    </source>
</evidence>
<evidence type="ECO:0000256" key="3">
    <source>
        <dbReference type="ARBA" id="ARBA00022491"/>
    </source>
</evidence>
<keyword evidence="6" id="KW-0805">Transcription regulation</keyword>
<keyword evidence="12" id="KW-1185">Reference proteome</keyword>
<evidence type="ECO:0000259" key="10">
    <source>
        <dbReference type="Pfam" id="PF17800"/>
    </source>
</evidence>